<keyword evidence="2" id="KW-1185">Reference proteome</keyword>
<proteinExistence type="predicted"/>
<organism evidence="1 2">
    <name type="scientific">Bauhinia variegata</name>
    <name type="common">Purple orchid tree</name>
    <name type="synonym">Phanera variegata</name>
    <dbReference type="NCBI Taxonomy" id="167791"/>
    <lineage>
        <taxon>Eukaryota</taxon>
        <taxon>Viridiplantae</taxon>
        <taxon>Streptophyta</taxon>
        <taxon>Embryophyta</taxon>
        <taxon>Tracheophyta</taxon>
        <taxon>Spermatophyta</taxon>
        <taxon>Magnoliopsida</taxon>
        <taxon>eudicotyledons</taxon>
        <taxon>Gunneridae</taxon>
        <taxon>Pentapetalae</taxon>
        <taxon>rosids</taxon>
        <taxon>fabids</taxon>
        <taxon>Fabales</taxon>
        <taxon>Fabaceae</taxon>
        <taxon>Cercidoideae</taxon>
        <taxon>Cercideae</taxon>
        <taxon>Bauhiniinae</taxon>
        <taxon>Bauhinia</taxon>
    </lineage>
</organism>
<evidence type="ECO:0000313" key="2">
    <source>
        <dbReference type="Proteomes" id="UP000828941"/>
    </source>
</evidence>
<accession>A0ACB9L8F5</accession>
<name>A0ACB9L8F5_BAUVA</name>
<dbReference type="Proteomes" id="UP000828941">
    <property type="component" value="Chromosome 12"/>
</dbReference>
<comment type="caution">
    <text evidence="1">The sequence shown here is derived from an EMBL/GenBank/DDBJ whole genome shotgun (WGS) entry which is preliminary data.</text>
</comment>
<reference evidence="1 2" key="1">
    <citation type="journal article" date="2022" name="DNA Res.">
        <title>Chromosomal-level genome assembly of the orchid tree Bauhinia variegata (Leguminosae; Cercidoideae) supports the allotetraploid origin hypothesis of Bauhinia.</title>
        <authorList>
            <person name="Zhong Y."/>
            <person name="Chen Y."/>
            <person name="Zheng D."/>
            <person name="Pang J."/>
            <person name="Liu Y."/>
            <person name="Luo S."/>
            <person name="Meng S."/>
            <person name="Qian L."/>
            <person name="Wei D."/>
            <person name="Dai S."/>
            <person name="Zhou R."/>
        </authorList>
    </citation>
    <scope>NUCLEOTIDE SEQUENCE [LARGE SCALE GENOMIC DNA]</scope>
    <source>
        <strain evidence="1">BV-YZ2020</strain>
    </source>
</reference>
<evidence type="ECO:0000313" key="1">
    <source>
        <dbReference type="EMBL" id="KAI4305853.1"/>
    </source>
</evidence>
<sequence length="81" mass="9307">MELEISICFHGKKWPPGWVFALDSRLPWSGMNLRAGHTDALVLSLEFPMGPLGCCTTFWRLYQRLCLRYDFAKLEMGLQVG</sequence>
<protein>
    <submittedName>
        <fullName evidence="1">Uncharacterized protein</fullName>
    </submittedName>
</protein>
<dbReference type="EMBL" id="CM039437">
    <property type="protein sequence ID" value="KAI4305853.1"/>
    <property type="molecule type" value="Genomic_DNA"/>
</dbReference>
<gene>
    <name evidence="1" type="ORF">L6164_029190</name>
</gene>